<dbReference type="PIRSF" id="PIRSF037567">
    <property type="entry name" value="MTTB_MeTrfase"/>
    <property type="match status" value="1"/>
</dbReference>
<accession>A0A1M6N249</accession>
<dbReference type="InterPro" id="IPR010426">
    <property type="entry name" value="MTTB_MeTrfase"/>
</dbReference>
<dbReference type="InterPro" id="IPR038601">
    <property type="entry name" value="MttB-like_sf"/>
</dbReference>
<evidence type="ECO:0000256" key="2">
    <source>
        <dbReference type="ARBA" id="ARBA00022603"/>
    </source>
</evidence>
<organism evidence="5 6">
    <name type="scientific">Shimia gijangensis</name>
    <dbReference type="NCBI Taxonomy" id="1470563"/>
    <lineage>
        <taxon>Bacteria</taxon>
        <taxon>Pseudomonadati</taxon>
        <taxon>Pseudomonadota</taxon>
        <taxon>Alphaproteobacteria</taxon>
        <taxon>Rhodobacterales</taxon>
        <taxon>Roseobacteraceae</taxon>
    </lineage>
</organism>
<evidence type="ECO:0000256" key="4">
    <source>
        <dbReference type="PIRNR" id="PIRNR037567"/>
    </source>
</evidence>
<dbReference type="EC" id="2.1.1.-" evidence="4"/>
<dbReference type="GO" id="GO:0015948">
    <property type="term" value="P:methanogenesis"/>
    <property type="evidence" value="ECO:0007669"/>
    <property type="project" value="UniProtKB-UniRule"/>
</dbReference>
<dbReference type="STRING" id="1470563.SAMN05444000_11513"/>
<dbReference type="OrthoDB" id="5713681at2"/>
<comment type="similarity">
    <text evidence="1 4">Belongs to the trimethylamine methyltransferase family.</text>
</comment>
<gene>
    <name evidence="5" type="ORF">SAMN05444000_11513</name>
</gene>
<sequence length="507" mass="55554">MARRGRNVVKGSGKLAQSPWGQPINRFGPITFAAAEEIEALHDASMELLENTGLYVLSEKALRLYEAAGAKVDYSNNRVRLGRDMVKACLASAPSQFTLHARNPDRNLEIGGKNLTFLTAATPPYCSDIDRGRRTGNFQDMSDLLRLCQSLNTVHAMTGYPVEPQDLPVPTRHLDCYAAFIELTDKVWRPYGTTPDAVKDGLEMICIARGISREQLKNEPSLLINVNINSPLTFDDTMSDSLIEMSEMGQAVIVSPFTLAGATSPVTMEGALAQQNAEVLSGIVLTQIVRPGAPVVYGAFSSNVDMKTGSPAFGTPEYNKCAIISGQLARRYGLPYRSSNINSSNVVDAQATYESQMSIWGAFLGGVNVFFHGHGWLESGLTTSFEKLVIDSEMLQMMTAAMKPLSFSAENLAVEVVDEVGPGGHFFGTAHTLARYRNAFHAPMVSDWNNFENWNESGGLDATQRANAVWKQLLQEYTPPPLEEDRREAIHAYVAKRKAEIETMKAA</sequence>
<keyword evidence="6" id="KW-1185">Reference proteome</keyword>
<evidence type="ECO:0000256" key="3">
    <source>
        <dbReference type="ARBA" id="ARBA00022679"/>
    </source>
</evidence>
<evidence type="ECO:0000256" key="1">
    <source>
        <dbReference type="ARBA" id="ARBA00007137"/>
    </source>
</evidence>
<evidence type="ECO:0000313" key="5">
    <source>
        <dbReference type="EMBL" id="SHJ89762.1"/>
    </source>
</evidence>
<dbReference type="Proteomes" id="UP000183982">
    <property type="component" value="Unassembled WGS sequence"/>
</dbReference>
<dbReference type="AlphaFoldDB" id="A0A1M6N249"/>
<proteinExistence type="inferred from homology"/>
<name>A0A1M6N249_9RHOB</name>
<evidence type="ECO:0000313" key="6">
    <source>
        <dbReference type="Proteomes" id="UP000183982"/>
    </source>
</evidence>
<dbReference type="EMBL" id="FQZQ01000015">
    <property type="protein sequence ID" value="SHJ89762.1"/>
    <property type="molecule type" value="Genomic_DNA"/>
</dbReference>
<keyword evidence="3 4" id="KW-0808">Transferase</keyword>
<protein>
    <recommendedName>
        <fullName evidence="4">Methyltransferase</fullName>
        <ecNumber evidence="4">2.1.1.-</ecNumber>
    </recommendedName>
</protein>
<reference evidence="6" key="1">
    <citation type="submission" date="2016-11" db="EMBL/GenBank/DDBJ databases">
        <authorList>
            <person name="Varghese N."/>
            <person name="Submissions S."/>
        </authorList>
    </citation>
    <scope>NUCLEOTIDE SEQUENCE [LARGE SCALE GENOMIC DNA]</scope>
    <source>
        <strain evidence="6">DSM 100564</strain>
    </source>
</reference>
<dbReference type="GO" id="GO:0008168">
    <property type="term" value="F:methyltransferase activity"/>
    <property type="evidence" value="ECO:0007669"/>
    <property type="project" value="UniProtKB-KW"/>
</dbReference>
<keyword evidence="2 5" id="KW-0489">Methyltransferase</keyword>
<dbReference type="Pfam" id="PF06253">
    <property type="entry name" value="MTTB"/>
    <property type="match status" value="1"/>
</dbReference>
<dbReference type="GO" id="GO:0032259">
    <property type="term" value="P:methylation"/>
    <property type="evidence" value="ECO:0007669"/>
    <property type="project" value="UniProtKB-KW"/>
</dbReference>
<dbReference type="RefSeq" id="WP_073253643.1">
    <property type="nucleotide sequence ID" value="NZ_FQZQ01000015.1"/>
</dbReference>
<dbReference type="Gene3D" id="3.20.20.480">
    <property type="entry name" value="Trimethylamine methyltransferase-like"/>
    <property type="match status" value="1"/>
</dbReference>